<dbReference type="Proteomes" id="UP000024942">
    <property type="component" value="Unassembled WGS sequence"/>
</dbReference>
<dbReference type="PROSITE" id="PS51186">
    <property type="entry name" value="GNAT"/>
    <property type="match status" value="1"/>
</dbReference>
<gene>
    <name evidence="2" type="ORF">HOC_15382</name>
</gene>
<evidence type="ECO:0000259" key="1">
    <source>
        <dbReference type="PROSITE" id="PS51186"/>
    </source>
</evidence>
<dbReference type="InterPro" id="IPR000182">
    <property type="entry name" value="GNAT_dom"/>
</dbReference>
<evidence type="ECO:0000313" key="3">
    <source>
        <dbReference type="Proteomes" id="UP000024942"/>
    </source>
</evidence>
<dbReference type="GO" id="GO:0016747">
    <property type="term" value="F:acyltransferase activity, transferring groups other than amino-acyl groups"/>
    <property type="evidence" value="ECO:0007669"/>
    <property type="project" value="InterPro"/>
</dbReference>
<dbReference type="eggNOG" id="COG1247">
    <property type="taxonomic scope" value="Bacteria"/>
</dbReference>
<dbReference type="EMBL" id="ARYL01000027">
    <property type="protein sequence ID" value="KDA01459.1"/>
    <property type="molecule type" value="Genomic_DNA"/>
</dbReference>
<dbReference type="Gene3D" id="3.40.630.30">
    <property type="match status" value="1"/>
</dbReference>
<dbReference type="RefSeq" id="WP_035540158.1">
    <property type="nucleotide sequence ID" value="NZ_ARYL01000027.1"/>
</dbReference>
<proteinExistence type="predicted"/>
<reference evidence="2 3" key="1">
    <citation type="journal article" date="2014" name="Antonie Van Leeuwenhoek">
        <title>Hyphomonas beringensis sp. nov. and Hyphomonas chukchiensis sp. nov., isolated from surface seawater of the Bering Sea and Chukchi Sea.</title>
        <authorList>
            <person name="Li C."/>
            <person name="Lai Q."/>
            <person name="Li G."/>
            <person name="Dong C."/>
            <person name="Wang J."/>
            <person name="Liao Y."/>
            <person name="Shao Z."/>
        </authorList>
    </citation>
    <scope>NUCLEOTIDE SEQUENCE [LARGE SCALE GENOMIC DNA]</scope>
    <source>
        <strain evidence="2 3">SCH89</strain>
    </source>
</reference>
<organism evidence="2 3">
    <name type="scientific">Hyphomonas oceanitis SCH89</name>
    <dbReference type="NCBI Taxonomy" id="1280953"/>
    <lineage>
        <taxon>Bacteria</taxon>
        <taxon>Pseudomonadati</taxon>
        <taxon>Pseudomonadota</taxon>
        <taxon>Alphaproteobacteria</taxon>
        <taxon>Hyphomonadales</taxon>
        <taxon>Hyphomonadaceae</taxon>
        <taxon>Hyphomonas</taxon>
    </lineage>
</organism>
<sequence>MRQPDGDLTVRAYRGEDVPRLAEIFREAVAAIGPANYSETQVAAWLGRVPSADALAERLGDGRRVWVLADQAGCAFAFIDLEPDGHIDLLYASPAIAGRGAVAVLFAELEGHALTVGMARLHVEASAAARRFFLKQGFAVVQRRTFEIDGVEIHNFAMEKVL</sequence>
<keyword evidence="3" id="KW-1185">Reference proteome</keyword>
<evidence type="ECO:0000313" key="2">
    <source>
        <dbReference type="EMBL" id="KDA01459.1"/>
    </source>
</evidence>
<keyword evidence="2" id="KW-0808">Transferase</keyword>
<feature type="domain" description="N-acetyltransferase" evidence="1">
    <location>
        <begin position="8"/>
        <end position="162"/>
    </location>
</feature>
<dbReference type="AlphaFoldDB" id="A0A059G418"/>
<dbReference type="SUPFAM" id="SSF55729">
    <property type="entry name" value="Acyl-CoA N-acyltransferases (Nat)"/>
    <property type="match status" value="1"/>
</dbReference>
<dbReference type="PANTHER" id="PTHR43451:SF1">
    <property type="entry name" value="ACETYLTRANSFERASE"/>
    <property type="match status" value="1"/>
</dbReference>
<dbReference type="PATRIC" id="fig|1280953.3.peg.3091"/>
<dbReference type="Pfam" id="PF13673">
    <property type="entry name" value="Acetyltransf_10"/>
    <property type="match status" value="1"/>
</dbReference>
<protein>
    <submittedName>
        <fullName evidence="2">Acetyltransferase</fullName>
    </submittedName>
</protein>
<dbReference type="STRING" id="1280953.HOC_15382"/>
<dbReference type="InterPro" id="IPR052564">
    <property type="entry name" value="N-acetyltrans/Recomb-assoc"/>
</dbReference>
<dbReference type="OrthoDB" id="9789081at2"/>
<comment type="caution">
    <text evidence="2">The sequence shown here is derived from an EMBL/GenBank/DDBJ whole genome shotgun (WGS) entry which is preliminary data.</text>
</comment>
<dbReference type="InterPro" id="IPR016181">
    <property type="entry name" value="Acyl_CoA_acyltransferase"/>
</dbReference>
<name>A0A059G418_9PROT</name>
<accession>A0A059G418</accession>
<dbReference type="PANTHER" id="PTHR43451">
    <property type="entry name" value="ACETYLTRANSFERASE (GNAT) FAMILY PROTEIN"/>
    <property type="match status" value="1"/>
</dbReference>